<dbReference type="EMBL" id="CM001439">
    <property type="protein sequence ID" value="EHR50425.1"/>
    <property type="molecule type" value="Genomic_DNA"/>
</dbReference>
<protein>
    <recommendedName>
        <fullName evidence="4">PPE family protein</fullName>
    </recommendedName>
</protein>
<accession>H5XAJ5</accession>
<proteinExistence type="predicted"/>
<name>H5XAJ5_9PSEU</name>
<evidence type="ECO:0000256" key="1">
    <source>
        <dbReference type="SAM" id="MobiDB-lite"/>
    </source>
</evidence>
<dbReference type="eggNOG" id="COG5651">
    <property type="taxonomic scope" value="Bacteria"/>
</dbReference>
<dbReference type="HOGENOM" id="CLU_125327_0_0_11"/>
<dbReference type="STRING" id="882083.SacmaDRAFT_2171"/>
<organism evidence="2 3">
    <name type="scientific">Saccharomonospora marina XMU15</name>
    <dbReference type="NCBI Taxonomy" id="882083"/>
    <lineage>
        <taxon>Bacteria</taxon>
        <taxon>Bacillati</taxon>
        <taxon>Actinomycetota</taxon>
        <taxon>Actinomycetes</taxon>
        <taxon>Pseudonocardiales</taxon>
        <taxon>Pseudonocardiaceae</taxon>
        <taxon>Saccharomonospora</taxon>
    </lineage>
</organism>
<dbReference type="RefSeq" id="WP_009153810.1">
    <property type="nucleotide sequence ID" value="NZ_CM001439.1"/>
</dbReference>
<evidence type="ECO:0008006" key="4">
    <source>
        <dbReference type="Google" id="ProtNLM"/>
    </source>
</evidence>
<feature type="region of interest" description="Disordered" evidence="1">
    <location>
        <begin position="172"/>
        <end position="196"/>
    </location>
</feature>
<feature type="compositionally biased region" description="Basic and acidic residues" evidence="1">
    <location>
        <begin position="13"/>
        <end position="23"/>
    </location>
</feature>
<dbReference type="SUPFAM" id="SSF140459">
    <property type="entry name" value="PE/PPE dimer-like"/>
    <property type="match status" value="1"/>
</dbReference>
<evidence type="ECO:0000313" key="3">
    <source>
        <dbReference type="Proteomes" id="UP000004926"/>
    </source>
</evidence>
<gene>
    <name evidence="2" type="ORF">SacmaDRAFT_2171</name>
</gene>
<dbReference type="Proteomes" id="UP000004926">
    <property type="component" value="Chromosome"/>
</dbReference>
<sequence length="196" mass="20346">MTEKPHPASRYESYSHEAMRAEVETGNDPAAAGEIGREWTDLAAKLREGGDLLDQTSAVSEQAWRGPAGDALRGVLGRAARWSAEVAEAAAVVGEAVGRQAEAAAKARAQLPEPVGYDPAGMIRAAAGSGQVWQLVGLSDAMAERRALAEAARQQAIDVMYARDSALADALPEVSFGDPPPLTARSPLGGQGSGPM</sequence>
<feature type="region of interest" description="Disordered" evidence="1">
    <location>
        <begin position="1"/>
        <end position="32"/>
    </location>
</feature>
<dbReference type="Gene3D" id="1.20.1260.20">
    <property type="entry name" value="PPE superfamily"/>
    <property type="match status" value="1"/>
</dbReference>
<dbReference type="InterPro" id="IPR038332">
    <property type="entry name" value="PPE_sf"/>
</dbReference>
<reference evidence="2 3" key="1">
    <citation type="journal article" date="2012" name="Stand. Genomic Sci.">
        <title>Genome sequence of the ocean sediment bacterium Saccharomonospora marina type strain (XMU15(T)).</title>
        <authorList>
            <person name="Klenk H.P."/>
            <person name="Lu M."/>
            <person name="Lucas S."/>
            <person name="Lapidus A."/>
            <person name="Copeland A."/>
            <person name="Pitluck S."/>
            <person name="Goodwin L.A."/>
            <person name="Han C."/>
            <person name="Tapia R."/>
            <person name="Brambilla E.M."/>
            <person name="Potter G."/>
            <person name="Land M."/>
            <person name="Ivanova N."/>
            <person name="Rohde M."/>
            <person name="Goker M."/>
            <person name="Detter J.C."/>
            <person name="Li W.J."/>
            <person name="Kyrpides N.C."/>
            <person name="Woyke T."/>
        </authorList>
    </citation>
    <scope>NUCLEOTIDE SEQUENCE [LARGE SCALE GENOMIC DNA]</scope>
    <source>
        <strain evidence="2 3">XMU15</strain>
    </source>
</reference>
<dbReference type="OrthoDB" id="3664672at2"/>
<dbReference type="AlphaFoldDB" id="H5XAJ5"/>
<evidence type="ECO:0000313" key="2">
    <source>
        <dbReference type="EMBL" id="EHR50425.1"/>
    </source>
</evidence>
<keyword evidence="3" id="KW-1185">Reference proteome</keyword>